<keyword evidence="10" id="KW-1185">Reference proteome</keyword>
<proteinExistence type="inferred from homology"/>
<dbReference type="InterPro" id="IPR023408">
    <property type="entry name" value="MscS_beta-dom_sf"/>
</dbReference>
<reference evidence="9 10" key="1">
    <citation type="submission" date="2018-03" db="EMBL/GenBank/DDBJ databases">
        <title>Ahniella affigens gen. nov., sp. nov., a gammaproteobacterium isolated from sandy soil near a stream.</title>
        <authorList>
            <person name="Ko Y."/>
            <person name="Kim J.-H."/>
        </authorList>
    </citation>
    <scope>NUCLEOTIDE SEQUENCE [LARGE SCALE GENOMIC DNA]</scope>
    <source>
        <strain evidence="9 10">D13</strain>
    </source>
</reference>
<dbReference type="EMBL" id="CP027860">
    <property type="protein sequence ID" value="AVP99617.1"/>
    <property type="molecule type" value="Genomic_DNA"/>
</dbReference>
<dbReference type="InterPro" id="IPR011014">
    <property type="entry name" value="MscS_channel_TM-2"/>
</dbReference>
<keyword evidence="7" id="KW-0997">Cell inner membrane</keyword>
<dbReference type="Proteomes" id="UP000241074">
    <property type="component" value="Chromosome"/>
</dbReference>
<dbReference type="OrthoDB" id="9809206at2"/>
<feature type="transmembrane region" description="Helical" evidence="7">
    <location>
        <begin position="89"/>
        <end position="119"/>
    </location>
</feature>
<organism evidence="9 10">
    <name type="scientific">Ahniella affigens</name>
    <dbReference type="NCBI Taxonomy" id="2021234"/>
    <lineage>
        <taxon>Bacteria</taxon>
        <taxon>Pseudomonadati</taxon>
        <taxon>Pseudomonadota</taxon>
        <taxon>Gammaproteobacteria</taxon>
        <taxon>Lysobacterales</taxon>
        <taxon>Rhodanobacteraceae</taxon>
        <taxon>Ahniella</taxon>
    </lineage>
</organism>
<evidence type="ECO:0000256" key="1">
    <source>
        <dbReference type="ARBA" id="ARBA00004651"/>
    </source>
</evidence>
<accession>A0A2P1PXP6</accession>
<dbReference type="InterPro" id="IPR011066">
    <property type="entry name" value="MscS_channel_C_sf"/>
</dbReference>
<comment type="similarity">
    <text evidence="2 7">Belongs to the MscS (TC 1.A.23) family.</text>
</comment>
<dbReference type="GO" id="GO:0008381">
    <property type="term" value="F:mechanosensitive monoatomic ion channel activity"/>
    <property type="evidence" value="ECO:0007669"/>
    <property type="project" value="InterPro"/>
</dbReference>
<evidence type="ECO:0000313" key="9">
    <source>
        <dbReference type="EMBL" id="AVP99617.1"/>
    </source>
</evidence>
<dbReference type="PANTHER" id="PTHR30221:SF3">
    <property type="entry name" value="SMALL-CONDUCTANCE MECHANOSENSITIVE CHANNEL"/>
    <property type="match status" value="1"/>
</dbReference>
<feature type="domain" description="Mechanosensitive ion channel MscS" evidence="8">
    <location>
        <begin position="106"/>
        <end position="171"/>
    </location>
</feature>
<name>A0A2P1PXP6_9GAMM</name>
<gene>
    <name evidence="9" type="ORF">C7S18_21640</name>
</gene>
<comment type="function">
    <text evidence="7">Mechanosensitive channel that participates in the regulation of osmotic pressure changes within the cell, opening in response to stretch forces in the membrane lipid bilayer, without the need for other proteins. Contributes to normal resistance to hypoosmotic shock. Forms an ion channel of 1.0 nanosiemens conductance with a slight preference for anions.</text>
</comment>
<evidence type="ECO:0000256" key="5">
    <source>
        <dbReference type="ARBA" id="ARBA00022989"/>
    </source>
</evidence>
<comment type="subunit">
    <text evidence="7">Homoheptamer.</text>
</comment>
<dbReference type="Gene3D" id="1.10.287.1260">
    <property type="match status" value="1"/>
</dbReference>
<dbReference type="RefSeq" id="WP_106893534.1">
    <property type="nucleotide sequence ID" value="NZ_CP027860.1"/>
</dbReference>
<evidence type="ECO:0000256" key="3">
    <source>
        <dbReference type="ARBA" id="ARBA00022475"/>
    </source>
</evidence>
<dbReference type="Pfam" id="PF00924">
    <property type="entry name" value="MS_channel_2nd"/>
    <property type="match status" value="1"/>
</dbReference>
<evidence type="ECO:0000313" key="10">
    <source>
        <dbReference type="Proteomes" id="UP000241074"/>
    </source>
</evidence>
<feature type="transmembrane region" description="Helical" evidence="7">
    <location>
        <begin position="23"/>
        <end position="44"/>
    </location>
</feature>
<reference evidence="9 10" key="2">
    <citation type="submission" date="2018-03" db="EMBL/GenBank/DDBJ databases">
        <authorList>
            <person name="Keele B.F."/>
        </authorList>
    </citation>
    <scope>NUCLEOTIDE SEQUENCE [LARGE SCALE GENOMIC DNA]</scope>
    <source>
        <strain evidence="9 10">D13</strain>
    </source>
</reference>
<dbReference type="Gene3D" id="3.30.70.100">
    <property type="match status" value="1"/>
</dbReference>
<sequence>MTVDLSKIDLIVDTYLIPFGLKLMAAAAIWVAGGFVIRGVIAGVNRAMAAKAVDPTMIRYLDSFLRVALRIGLLLAMLGVLGVETTSFAALLAAAGVAIGAAWAGLLANFAAGVFLVILRPFKVGDAVMAAGVSGIVKEIGLFGCTIETGDGVRVTVGNNKIFSDSIFNYSVNPTRRVDLSCQLAHGVDVARAMEALRAAITAVPNVVTEPKPVVEILSFNVNGTLLAVRPSCANEHYWQVYFDGNKKIAEVALRENWPVPEQHSVVRQVSP</sequence>
<keyword evidence="4 7" id="KW-0812">Transmembrane</keyword>
<dbReference type="GO" id="GO:0005886">
    <property type="term" value="C:plasma membrane"/>
    <property type="evidence" value="ECO:0007669"/>
    <property type="project" value="UniProtKB-SubCell"/>
</dbReference>
<keyword evidence="3" id="KW-1003">Cell membrane</keyword>
<dbReference type="Gene3D" id="2.30.30.60">
    <property type="match status" value="1"/>
</dbReference>
<feature type="transmembrane region" description="Helical" evidence="7">
    <location>
        <begin position="64"/>
        <end position="83"/>
    </location>
</feature>
<keyword evidence="7" id="KW-0407">Ion channel</keyword>
<keyword evidence="7" id="KW-0813">Transport</keyword>
<keyword evidence="7" id="KW-0406">Ion transport</keyword>
<comment type="subcellular location">
    <subcellularLocation>
        <location evidence="7">Cell inner membrane</location>
        <topology evidence="7">Multi-pass membrane protein</topology>
    </subcellularLocation>
    <subcellularLocation>
        <location evidence="1">Cell membrane</location>
        <topology evidence="1">Multi-pass membrane protein</topology>
    </subcellularLocation>
</comment>
<dbReference type="InterPro" id="IPR045275">
    <property type="entry name" value="MscS_archaea/bacteria_type"/>
</dbReference>
<evidence type="ECO:0000256" key="2">
    <source>
        <dbReference type="ARBA" id="ARBA00008017"/>
    </source>
</evidence>
<dbReference type="SUPFAM" id="SSF82689">
    <property type="entry name" value="Mechanosensitive channel protein MscS (YggB), C-terminal domain"/>
    <property type="match status" value="1"/>
</dbReference>
<dbReference type="InterPro" id="IPR010920">
    <property type="entry name" value="LSM_dom_sf"/>
</dbReference>
<dbReference type="SUPFAM" id="SSF82861">
    <property type="entry name" value="Mechanosensitive channel protein MscS (YggB), transmembrane region"/>
    <property type="match status" value="1"/>
</dbReference>
<comment type="caution">
    <text evidence="7">Lacks conserved residue(s) required for the propagation of feature annotation.</text>
</comment>
<dbReference type="PANTHER" id="PTHR30221">
    <property type="entry name" value="SMALL-CONDUCTANCE MECHANOSENSITIVE CHANNEL"/>
    <property type="match status" value="1"/>
</dbReference>
<protein>
    <recommendedName>
        <fullName evidence="7">Small-conductance mechanosensitive channel</fullName>
    </recommendedName>
</protein>
<evidence type="ECO:0000256" key="4">
    <source>
        <dbReference type="ARBA" id="ARBA00022692"/>
    </source>
</evidence>
<evidence type="ECO:0000259" key="8">
    <source>
        <dbReference type="Pfam" id="PF00924"/>
    </source>
</evidence>
<keyword evidence="5 7" id="KW-1133">Transmembrane helix</keyword>
<evidence type="ECO:0000256" key="6">
    <source>
        <dbReference type="ARBA" id="ARBA00023136"/>
    </source>
</evidence>
<dbReference type="AlphaFoldDB" id="A0A2P1PXP6"/>
<keyword evidence="6 7" id="KW-0472">Membrane</keyword>
<dbReference type="KEGG" id="xba:C7S18_21640"/>
<evidence type="ECO:0000256" key="7">
    <source>
        <dbReference type="RuleBase" id="RU369025"/>
    </source>
</evidence>
<dbReference type="SUPFAM" id="SSF50182">
    <property type="entry name" value="Sm-like ribonucleoproteins"/>
    <property type="match status" value="1"/>
</dbReference>
<dbReference type="InterPro" id="IPR006685">
    <property type="entry name" value="MscS_channel_2nd"/>
</dbReference>